<accession>A0A194X0U9</accession>
<dbReference type="Proteomes" id="UP000070700">
    <property type="component" value="Unassembled WGS sequence"/>
</dbReference>
<feature type="compositionally biased region" description="Acidic residues" evidence="1">
    <location>
        <begin position="93"/>
        <end position="103"/>
    </location>
</feature>
<dbReference type="InParanoid" id="A0A194X0U9"/>
<dbReference type="KEGG" id="psco:LY89DRAFT_672104"/>
<dbReference type="RefSeq" id="XP_018068178.1">
    <property type="nucleotide sequence ID" value="XM_018213258.1"/>
</dbReference>
<feature type="compositionally biased region" description="Low complexity" evidence="1">
    <location>
        <begin position="41"/>
        <end position="59"/>
    </location>
</feature>
<feature type="compositionally biased region" description="Basic and acidic residues" evidence="1">
    <location>
        <begin position="116"/>
        <end position="127"/>
    </location>
</feature>
<feature type="compositionally biased region" description="Acidic residues" evidence="1">
    <location>
        <begin position="143"/>
        <end position="153"/>
    </location>
</feature>
<gene>
    <name evidence="2" type="ORF">LY89DRAFT_672104</name>
</gene>
<feature type="compositionally biased region" description="Acidic residues" evidence="1">
    <location>
        <begin position="175"/>
        <end position="186"/>
    </location>
</feature>
<sequence>MSDLKRKRAASEPADDVSEPVTLSKRARSVEPEMMVFHQVKSSPPAKEASPAKSSSSAEQSRGTKRKHVTPPSSPPPVKPANQDLPDWWVSGSDDEDEEESDSEYERPAKKKARKTAPEKRPEWFLHDDEENEWEEELRTSEGESEDEDDEVEGQVSLYDRLAGNKQLAQRGDDYGEEGSEDDDSEGGGNAHDFYGEDPDAKYSMEEAYKRKIERDDPSYDSDFVAEEVSSGGKINMPDYKSMEKKDKAPEVITKAEDEEKKAWKALNAHVAEQVVPDASEEYVEWNANCKEFFAAETIKDLFDEEVSFPVIKAEVCGHTRDCVRGEKLGICHHDVLRVLRGSGVHVEGEQWIERLKRERLRWHPDKFVRKMGTEFKDEAKEMFQMVQVILEKAEQ</sequence>
<protein>
    <submittedName>
        <fullName evidence="2">Uncharacterized protein</fullName>
    </submittedName>
</protein>
<dbReference type="AlphaFoldDB" id="A0A194X0U9"/>
<organism evidence="2 3">
    <name type="scientific">Mollisia scopiformis</name>
    <name type="common">Conifer needle endophyte fungus</name>
    <name type="synonym">Phialocephala scopiformis</name>
    <dbReference type="NCBI Taxonomy" id="149040"/>
    <lineage>
        <taxon>Eukaryota</taxon>
        <taxon>Fungi</taxon>
        <taxon>Dikarya</taxon>
        <taxon>Ascomycota</taxon>
        <taxon>Pezizomycotina</taxon>
        <taxon>Leotiomycetes</taxon>
        <taxon>Helotiales</taxon>
        <taxon>Mollisiaceae</taxon>
        <taxon>Mollisia</taxon>
    </lineage>
</organism>
<reference evidence="2 3" key="1">
    <citation type="submission" date="2015-10" db="EMBL/GenBank/DDBJ databases">
        <title>Full genome of DAOMC 229536 Phialocephala scopiformis, a fungal endophyte of spruce producing the potent anti-insectan compound rugulosin.</title>
        <authorList>
            <consortium name="DOE Joint Genome Institute"/>
            <person name="Walker A.K."/>
            <person name="Frasz S.L."/>
            <person name="Seifert K.A."/>
            <person name="Miller J.D."/>
            <person name="Mondo S.J."/>
            <person name="Labutti K."/>
            <person name="Lipzen A."/>
            <person name="Dockter R."/>
            <person name="Kennedy M."/>
            <person name="Grigoriev I.V."/>
            <person name="Spatafora J.W."/>
        </authorList>
    </citation>
    <scope>NUCLEOTIDE SEQUENCE [LARGE SCALE GENOMIC DNA]</scope>
    <source>
        <strain evidence="2 3">CBS 120377</strain>
    </source>
</reference>
<evidence type="ECO:0000313" key="3">
    <source>
        <dbReference type="Proteomes" id="UP000070700"/>
    </source>
</evidence>
<dbReference type="EMBL" id="KQ947421">
    <property type="protein sequence ID" value="KUJ13823.1"/>
    <property type="molecule type" value="Genomic_DNA"/>
</dbReference>
<evidence type="ECO:0000313" key="2">
    <source>
        <dbReference type="EMBL" id="KUJ13823.1"/>
    </source>
</evidence>
<dbReference type="GeneID" id="28822984"/>
<dbReference type="OrthoDB" id="4764735at2759"/>
<proteinExistence type="predicted"/>
<name>A0A194X0U9_MOLSC</name>
<evidence type="ECO:0000256" key="1">
    <source>
        <dbReference type="SAM" id="MobiDB-lite"/>
    </source>
</evidence>
<keyword evidence="3" id="KW-1185">Reference proteome</keyword>
<feature type="region of interest" description="Disordered" evidence="1">
    <location>
        <begin position="1"/>
        <end position="207"/>
    </location>
</feature>